<keyword evidence="3" id="KW-0677">Repeat</keyword>
<sequence>RNIPKDIRDQFTMDAGLVLSTTSNEACKMFDATLTQYVTWTNDKSLGGIEGCLSKLLAADPTFTMGHVIANGLVLIGTGTSVRLDKKLDSAMKKMMALSESQPLTEREKLHVSALDMFASGRLPKACNVWDQILRDHPTDMLALKFAQATYFYMGCQTQMRDSVARVYPYWTPDIPLSSYVKGIYSFGLMETNYFDRAEKLASEALAINQSDAWAVHTIAHINEMKADLKNGLTFMKQTENNWKVNFLNSSSDIAPACLSNGSMLAVLDNSSMLYRLQLEGVKVGDRWNEVIPLAKKHTKDHVWLFNDVHILMSLLGVKDHKTTNELLTTLQELAKAPGEDHELSLAPKLGLPLCQALVEFDNGNYDKTVELLYPVRYELLQIGGSNAQRDVFSQLLIHAALNCKSKAYQKLARCLLTERDGLRPNSPLTERLIQKASAVHVMG</sequence>
<evidence type="ECO:0000256" key="4">
    <source>
        <dbReference type="ARBA" id="ARBA00022803"/>
    </source>
</evidence>
<dbReference type="InterPro" id="IPR011990">
    <property type="entry name" value="TPR-like_helical_dom_sf"/>
</dbReference>
<protein>
    <recommendedName>
        <fullName evidence="2">Tetratricopeptide repeat protein 38</fullName>
    </recommendedName>
</protein>
<evidence type="ECO:0000313" key="6">
    <source>
        <dbReference type="Proteomes" id="UP000694403"/>
    </source>
</evidence>
<dbReference type="Ensembl" id="ENSCSRT00000018599.1">
    <property type="protein sequence ID" value="ENSCSRP00000017777.1"/>
    <property type="gene ID" value="ENSCSRG00000013359.1"/>
</dbReference>
<keyword evidence="6" id="KW-1185">Reference proteome</keyword>
<dbReference type="CDD" id="cd05804">
    <property type="entry name" value="StaR_like"/>
    <property type="match status" value="1"/>
</dbReference>
<evidence type="ECO:0000313" key="5">
    <source>
        <dbReference type="Ensembl" id="ENSCSRP00000017777.1"/>
    </source>
</evidence>
<keyword evidence="4" id="KW-0802">TPR repeat</keyword>
<organism evidence="5 6">
    <name type="scientific">Chelydra serpentina</name>
    <name type="common">Snapping turtle</name>
    <name type="synonym">Testudo serpentina</name>
    <dbReference type="NCBI Taxonomy" id="8475"/>
    <lineage>
        <taxon>Eukaryota</taxon>
        <taxon>Metazoa</taxon>
        <taxon>Chordata</taxon>
        <taxon>Craniata</taxon>
        <taxon>Vertebrata</taxon>
        <taxon>Euteleostomi</taxon>
        <taxon>Archelosauria</taxon>
        <taxon>Testudinata</taxon>
        <taxon>Testudines</taxon>
        <taxon>Cryptodira</taxon>
        <taxon>Durocryptodira</taxon>
        <taxon>Americhelydia</taxon>
        <taxon>Chelydroidea</taxon>
        <taxon>Chelydridae</taxon>
        <taxon>Chelydra</taxon>
    </lineage>
</organism>
<dbReference type="PANTHER" id="PTHR16263">
    <property type="entry name" value="TETRATRICOPEPTIDE REPEAT PROTEIN 38"/>
    <property type="match status" value="1"/>
</dbReference>
<dbReference type="PANTHER" id="PTHR16263:SF4">
    <property type="entry name" value="TETRATRICOPEPTIDE REPEAT PROTEIN 38"/>
    <property type="match status" value="1"/>
</dbReference>
<reference evidence="5" key="2">
    <citation type="submission" date="2025-09" db="UniProtKB">
        <authorList>
            <consortium name="Ensembl"/>
        </authorList>
    </citation>
    <scope>IDENTIFICATION</scope>
</reference>
<reference evidence="5" key="1">
    <citation type="submission" date="2025-08" db="UniProtKB">
        <authorList>
            <consortium name="Ensembl"/>
        </authorList>
    </citation>
    <scope>IDENTIFICATION</scope>
</reference>
<dbReference type="InterPro" id="IPR033891">
    <property type="entry name" value="TTC38"/>
</dbReference>
<dbReference type="Gene3D" id="1.25.40.10">
    <property type="entry name" value="Tetratricopeptide repeat domain"/>
    <property type="match status" value="1"/>
</dbReference>
<dbReference type="AlphaFoldDB" id="A0A8C3SNI1"/>
<evidence type="ECO:0000256" key="2">
    <source>
        <dbReference type="ARBA" id="ARBA00019992"/>
    </source>
</evidence>
<dbReference type="Proteomes" id="UP000694403">
    <property type="component" value="Unplaced"/>
</dbReference>
<comment type="similarity">
    <text evidence="1">Belongs to the TTC38 family.</text>
</comment>
<proteinExistence type="inferred from homology"/>
<accession>A0A8C3SNI1</accession>
<dbReference type="SUPFAM" id="SSF48452">
    <property type="entry name" value="TPR-like"/>
    <property type="match status" value="1"/>
</dbReference>
<evidence type="ECO:0000256" key="3">
    <source>
        <dbReference type="ARBA" id="ARBA00022737"/>
    </source>
</evidence>
<name>A0A8C3SNI1_CHESE</name>
<evidence type="ECO:0000256" key="1">
    <source>
        <dbReference type="ARBA" id="ARBA00005857"/>
    </source>
</evidence>